<comment type="caution">
    <text evidence="1">The sequence shown here is derived from an EMBL/GenBank/DDBJ whole genome shotgun (WGS) entry which is preliminary data.</text>
</comment>
<evidence type="ECO:0000313" key="1">
    <source>
        <dbReference type="EMBL" id="MFC3891132.1"/>
    </source>
</evidence>
<gene>
    <name evidence="1" type="ORF">ACFOWZ_06565</name>
</gene>
<dbReference type="EMBL" id="JBHRZI010000010">
    <property type="protein sequence ID" value="MFC3891132.1"/>
    <property type="molecule type" value="Genomic_DNA"/>
</dbReference>
<proteinExistence type="predicted"/>
<protein>
    <submittedName>
        <fullName evidence="1">Uncharacterized protein</fullName>
    </submittedName>
</protein>
<organism evidence="1 2">
    <name type="scientific">Lentzea rhizosphaerae</name>
    <dbReference type="NCBI Taxonomy" id="2041025"/>
    <lineage>
        <taxon>Bacteria</taxon>
        <taxon>Bacillati</taxon>
        <taxon>Actinomycetota</taxon>
        <taxon>Actinomycetes</taxon>
        <taxon>Pseudonocardiales</taxon>
        <taxon>Pseudonocardiaceae</taxon>
        <taxon>Lentzea</taxon>
    </lineage>
</organism>
<reference evidence="2" key="1">
    <citation type="journal article" date="2019" name="Int. J. Syst. Evol. Microbiol.">
        <title>The Global Catalogue of Microorganisms (GCM) 10K type strain sequencing project: providing services to taxonomists for standard genome sequencing and annotation.</title>
        <authorList>
            <consortium name="The Broad Institute Genomics Platform"/>
            <consortium name="The Broad Institute Genome Sequencing Center for Infectious Disease"/>
            <person name="Wu L."/>
            <person name="Ma J."/>
        </authorList>
    </citation>
    <scope>NUCLEOTIDE SEQUENCE [LARGE SCALE GENOMIC DNA]</scope>
    <source>
        <strain evidence="2">CGMCC 4.7405</strain>
    </source>
</reference>
<evidence type="ECO:0000313" key="2">
    <source>
        <dbReference type="Proteomes" id="UP001595690"/>
    </source>
</evidence>
<sequence length="42" mass="5003">MPLLPWQKSWWKCSSIWWFAKAVRSSLRLEPARMLPIWVCGG</sequence>
<accession>A0ABV8BPM5</accession>
<name>A0ABV8BPM5_9PSEU</name>
<dbReference type="Proteomes" id="UP001595690">
    <property type="component" value="Unassembled WGS sequence"/>
</dbReference>
<keyword evidence="2" id="KW-1185">Reference proteome</keyword>
<dbReference type="RefSeq" id="WP_382370172.1">
    <property type="nucleotide sequence ID" value="NZ_JBHRZI010000010.1"/>
</dbReference>